<keyword evidence="5 9" id="KW-0408">Iron</keyword>
<evidence type="ECO:0000313" key="11">
    <source>
        <dbReference type="EMBL" id="PMP97162.1"/>
    </source>
</evidence>
<evidence type="ECO:0000256" key="1">
    <source>
        <dbReference type="ARBA" id="ARBA00022722"/>
    </source>
</evidence>
<dbReference type="EC" id="3.1.12.1" evidence="9"/>
<comment type="cofactor">
    <cofactor evidence="9">
        <name>iron-sulfur cluster</name>
        <dbReference type="ChEBI" id="CHEBI:30408"/>
    </cofactor>
</comment>
<evidence type="ECO:0000256" key="5">
    <source>
        <dbReference type="ARBA" id="ARBA00023004"/>
    </source>
</evidence>
<evidence type="ECO:0000256" key="3">
    <source>
        <dbReference type="ARBA" id="ARBA00022801"/>
    </source>
</evidence>
<dbReference type="PANTHER" id="PTHR37168">
    <property type="entry name" value="CRISPR-ASSOCIATED EXONUCLEASE CAS4"/>
    <property type="match status" value="1"/>
</dbReference>
<dbReference type="Proteomes" id="UP000235619">
    <property type="component" value="Unassembled WGS sequence"/>
</dbReference>
<gene>
    <name evidence="11" type="primary">cas4</name>
    <name evidence="11" type="ORF">C0169_03840</name>
</gene>
<dbReference type="GO" id="GO:0046872">
    <property type="term" value="F:metal ion binding"/>
    <property type="evidence" value="ECO:0007669"/>
    <property type="project" value="UniProtKB-KW"/>
</dbReference>
<dbReference type="PANTHER" id="PTHR37168:SF2">
    <property type="entry name" value="CRISPR-ASSOCIATED EXONUCLEASE CAS4"/>
    <property type="match status" value="1"/>
</dbReference>
<keyword evidence="4 9" id="KW-0269">Exonuclease</keyword>
<proteinExistence type="inferred from homology"/>
<comment type="function">
    <text evidence="9">CRISPR (clustered regularly interspaced short palindromic repeat) is an adaptive immune system that provides protection against mobile genetic elements (viruses, transposable elements and conjugative plasmids). CRISPR clusters contain sequences complementary to antecedent mobile elements and target invading nucleic acids. CRISPR clusters are transcribed and processed into CRISPR RNA (crRNA).</text>
</comment>
<dbReference type="GO" id="GO:0051536">
    <property type="term" value="F:iron-sulfur cluster binding"/>
    <property type="evidence" value="ECO:0007669"/>
    <property type="project" value="UniProtKB-KW"/>
</dbReference>
<evidence type="ECO:0000256" key="2">
    <source>
        <dbReference type="ARBA" id="ARBA00022723"/>
    </source>
</evidence>
<keyword evidence="7 9" id="KW-0051">Antiviral defense</keyword>
<keyword evidence="8 9" id="KW-0464">Manganese</keyword>
<dbReference type="EMBL" id="PNJD01000232">
    <property type="protein sequence ID" value="PMP97162.1"/>
    <property type="molecule type" value="Genomic_DNA"/>
</dbReference>
<evidence type="ECO:0000256" key="8">
    <source>
        <dbReference type="ARBA" id="ARBA00023211"/>
    </source>
</evidence>
<keyword evidence="3 9" id="KW-0378">Hydrolase</keyword>
<dbReference type="Gene3D" id="3.90.320.10">
    <property type="match status" value="1"/>
</dbReference>
<reference evidence="11 12" key="1">
    <citation type="submission" date="2018-01" db="EMBL/GenBank/DDBJ databases">
        <title>Metagenomic assembled genomes from two thermal pools in the Uzon Caldera, Kamchatka, Russia.</title>
        <authorList>
            <person name="Wilkins L."/>
            <person name="Ettinger C."/>
        </authorList>
    </citation>
    <scope>NUCLEOTIDE SEQUENCE [LARGE SCALE GENOMIC DNA]</scope>
    <source>
        <strain evidence="11">ARK-04</strain>
    </source>
</reference>
<dbReference type="GO" id="GO:0004527">
    <property type="term" value="F:exonuclease activity"/>
    <property type="evidence" value="ECO:0007669"/>
    <property type="project" value="UniProtKB-KW"/>
</dbReference>
<dbReference type="InterPro" id="IPR022765">
    <property type="entry name" value="Dna2/Cas4_DUF83"/>
</dbReference>
<protein>
    <recommendedName>
        <fullName evidence="9">CRISPR-associated exonuclease Cas4</fullName>
        <ecNumber evidence="9">3.1.12.1</ecNumber>
    </recommendedName>
</protein>
<comment type="caution">
    <text evidence="11">The sequence shown here is derived from an EMBL/GenBank/DDBJ whole genome shotgun (WGS) entry which is preliminary data.</text>
</comment>
<evidence type="ECO:0000259" key="10">
    <source>
        <dbReference type="Pfam" id="PF01930"/>
    </source>
</evidence>
<keyword evidence="6 9" id="KW-0411">Iron-sulfur</keyword>
<evidence type="ECO:0000256" key="6">
    <source>
        <dbReference type="ARBA" id="ARBA00023014"/>
    </source>
</evidence>
<dbReference type="NCBIfam" id="TIGR00372">
    <property type="entry name" value="cas4"/>
    <property type="match status" value="1"/>
</dbReference>
<keyword evidence="2 9" id="KW-0479">Metal-binding</keyword>
<comment type="cofactor">
    <cofactor evidence="9">
        <name>Mg(2+)</name>
        <dbReference type="ChEBI" id="CHEBI:18420"/>
    </cofactor>
    <cofactor evidence="9">
        <name>Mn(2+)</name>
        <dbReference type="ChEBI" id="CHEBI:29035"/>
    </cofactor>
    <text evidence="9">Mg(2+) or Mn(2+) required for ssDNA cleavage activity.</text>
</comment>
<dbReference type="GO" id="GO:0051607">
    <property type="term" value="P:defense response to virus"/>
    <property type="evidence" value="ECO:0007669"/>
    <property type="project" value="UniProtKB-KW"/>
</dbReference>
<evidence type="ECO:0000313" key="12">
    <source>
        <dbReference type="Proteomes" id="UP000235619"/>
    </source>
</evidence>
<dbReference type="InterPro" id="IPR011604">
    <property type="entry name" value="PDDEXK-like_dom_sf"/>
</dbReference>
<feature type="domain" description="DUF83" evidence="10">
    <location>
        <begin position="4"/>
        <end position="163"/>
    </location>
</feature>
<dbReference type="AlphaFoldDB" id="A0A2N7QES2"/>
<comment type="similarity">
    <text evidence="9">Belongs to the CRISPR-associated exonuclease Cas4 family.</text>
</comment>
<evidence type="ECO:0000256" key="4">
    <source>
        <dbReference type="ARBA" id="ARBA00022839"/>
    </source>
</evidence>
<organism evidence="11 12">
    <name type="scientific">Thermodesulfobacterium geofontis</name>
    <dbReference type="NCBI Taxonomy" id="1295609"/>
    <lineage>
        <taxon>Bacteria</taxon>
        <taxon>Pseudomonadati</taxon>
        <taxon>Thermodesulfobacteriota</taxon>
        <taxon>Thermodesulfobacteria</taxon>
        <taxon>Thermodesulfobacteriales</taxon>
        <taxon>Thermodesulfobacteriaceae</taxon>
        <taxon>Thermodesulfobacterium</taxon>
    </lineage>
</organism>
<dbReference type="Pfam" id="PF01930">
    <property type="entry name" value="Cas_Cas4"/>
    <property type="match status" value="1"/>
</dbReference>
<evidence type="ECO:0000256" key="9">
    <source>
        <dbReference type="RuleBase" id="RU365022"/>
    </source>
</evidence>
<keyword evidence="1 9" id="KW-0540">Nuclease</keyword>
<evidence type="ECO:0000256" key="7">
    <source>
        <dbReference type="ARBA" id="ARBA00023118"/>
    </source>
</evidence>
<sequence length="163" mass="19213">MCITGNLVNAYFICRRKFWLYGRQFNPDPDNDLLAYGKVINETFYQRLKKEIQFDHFKIDLIKKDNKNLIVCEVKKSQKGLEAAKMQLAYYLFRLKNLGIIAEGQILIPKEKKIILFHLDNKIEQKLLEALKYMKEILNKDLPPPVVKTGFCKNCAFQDFCWA</sequence>
<accession>A0A2N7QES2</accession>
<dbReference type="InterPro" id="IPR013343">
    <property type="entry name" value="CRISPR-assoc_prot_Cas4"/>
</dbReference>
<name>A0A2N7QES2_9BACT</name>